<evidence type="ECO:0000256" key="11">
    <source>
        <dbReference type="ARBA" id="ARBA00022786"/>
    </source>
</evidence>
<dbReference type="PROSITE" id="PS51873">
    <property type="entry name" value="TRIAD"/>
    <property type="match status" value="1"/>
</dbReference>
<evidence type="ECO:0000256" key="5">
    <source>
        <dbReference type="ARBA" id="ARBA00005884"/>
    </source>
</evidence>
<dbReference type="Pfam" id="PF22191">
    <property type="entry name" value="IBR_1"/>
    <property type="match status" value="1"/>
</dbReference>
<dbReference type="InterPro" id="IPR048962">
    <property type="entry name" value="ARIH1-like_UBL"/>
</dbReference>
<dbReference type="EMBL" id="VOIH02000005">
    <property type="protein sequence ID" value="KAF3446257.1"/>
    <property type="molecule type" value="Genomic_DNA"/>
</dbReference>
<dbReference type="Proteomes" id="UP000796880">
    <property type="component" value="Unassembled WGS sequence"/>
</dbReference>
<proteinExistence type="inferred from homology"/>
<accession>A0A8K0MHQ7</accession>
<sequence length="507" mass="58493">MEFWDDQTGAGEGSAKEEGTVDNAESCYTIMNEADIRQRQEDDIERVSAALSMSKASAIVLLRHFNWNSSKLFDMWFDDEDGVRNITGLLRTPLVQYSPGCPVTCGICLETYTYDGADEINTMTVTWASCGHPYCRSCWARYISKSIHNDGPGCLLLECPHPSCSAAVGETCYRKGKIKWCPAPGCNYAIDFVDFAGGCRGNFDVYCRCSYSFCWNCNEGAHRPADCDAAVKWMLKNKDESQNYNWILVNTKPCPDCKRPIEKNLGCNHMTCSRPCRYEFCWICMEKWSNKSTHICISQQEEANKINNEAEKSKEMMKACLAGYTRHYERWAAHQKLRQRAIKELRVVEAGHLDKLSSVYDQPKPVLRFIVEAWQQIIECRRVMQWTCVYGYYLSEDELAKSQFLEYLQGEAEARLERLHECTEKEIEKFMDGDGTVADFIEYKTKLTELTYVIGNYFKNLVRALEDGLSEVGPYWAYWHCEHCSYANRRTTTRCQMCFRYTVTVKF</sequence>
<evidence type="ECO:0000256" key="13">
    <source>
        <dbReference type="PROSITE-ProRule" id="PRU00175"/>
    </source>
</evidence>
<dbReference type="Gene3D" id="1.20.120.1750">
    <property type="match status" value="1"/>
</dbReference>
<comment type="similarity">
    <text evidence="5">Belongs to the RBR family. Ariadne subfamily.</text>
</comment>
<evidence type="ECO:0000259" key="16">
    <source>
        <dbReference type="PROSITE" id="PS51873"/>
    </source>
</evidence>
<dbReference type="InterPro" id="IPR001841">
    <property type="entry name" value="Znf_RING"/>
</dbReference>
<dbReference type="InterPro" id="IPR044066">
    <property type="entry name" value="TRIAD_supradom"/>
</dbReference>
<dbReference type="Pfam" id="PF01485">
    <property type="entry name" value="IBR"/>
    <property type="match status" value="1"/>
</dbReference>
<dbReference type="GO" id="GO:0008270">
    <property type="term" value="F:zinc ion binding"/>
    <property type="evidence" value="ECO:0007669"/>
    <property type="project" value="UniProtKB-KW"/>
</dbReference>
<evidence type="ECO:0000313" key="17">
    <source>
        <dbReference type="EMBL" id="KAF3446257.1"/>
    </source>
</evidence>
<evidence type="ECO:0000256" key="10">
    <source>
        <dbReference type="ARBA" id="ARBA00022771"/>
    </source>
</evidence>
<keyword evidence="10 13" id="KW-0863">Zinc-finger</keyword>
<dbReference type="Gene3D" id="3.30.40.10">
    <property type="entry name" value="Zinc/RING finger domain, C3HC4 (zinc finger)"/>
    <property type="match status" value="1"/>
</dbReference>
<comment type="caution">
    <text evidence="17">The sequence shown here is derived from an EMBL/GenBank/DDBJ whole genome shotgun (WGS) entry which is preliminary data.</text>
</comment>
<evidence type="ECO:0000256" key="7">
    <source>
        <dbReference type="ARBA" id="ARBA00022679"/>
    </source>
</evidence>
<evidence type="ECO:0000256" key="1">
    <source>
        <dbReference type="ARBA" id="ARBA00001798"/>
    </source>
</evidence>
<reference evidence="17" key="1">
    <citation type="submission" date="2020-03" db="EMBL/GenBank/DDBJ databases">
        <title>A high-quality chromosome-level genome assembly of a woody plant with both climbing and erect habits, Rhamnella rubrinervis.</title>
        <authorList>
            <person name="Lu Z."/>
            <person name="Yang Y."/>
            <person name="Zhu X."/>
            <person name="Sun Y."/>
        </authorList>
    </citation>
    <scope>NUCLEOTIDE SEQUENCE</scope>
    <source>
        <strain evidence="17">BYM</strain>
        <tissue evidence="17">Leaf</tissue>
    </source>
</reference>
<comment type="catalytic activity">
    <reaction evidence="1">
        <text>[E2 ubiquitin-conjugating enzyme]-S-ubiquitinyl-L-cysteine + [acceptor protein]-L-lysine = [E2 ubiquitin-conjugating enzyme]-L-cysteine + [acceptor protein]-N(6)-ubiquitinyl-L-lysine.</text>
        <dbReference type="EC" id="2.3.2.31"/>
    </reaction>
</comment>
<evidence type="ECO:0000256" key="6">
    <source>
        <dbReference type="ARBA" id="ARBA00012251"/>
    </source>
</evidence>
<feature type="domain" description="RING-type" evidence="15">
    <location>
        <begin position="105"/>
        <end position="154"/>
    </location>
</feature>
<comment type="pathway">
    <text evidence="4">Protein modification; protein ubiquitination.</text>
</comment>
<feature type="region of interest" description="Disordered" evidence="14">
    <location>
        <begin position="1"/>
        <end position="21"/>
    </location>
</feature>
<evidence type="ECO:0000259" key="15">
    <source>
        <dbReference type="PROSITE" id="PS50089"/>
    </source>
</evidence>
<dbReference type="FunFam" id="1.20.120.1750:FF:000027">
    <property type="entry name" value="RBR-type E3 ubiquitin transferase"/>
    <property type="match status" value="1"/>
</dbReference>
<gene>
    <name evidence="17" type="ORF">FNV43_RR11436</name>
</gene>
<evidence type="ECO:0000256" key="12">
    <source>
        <dbReference type="ARBA" id="ARBA00022833"/>
    </source>
</evidence>
<keyword evidence="11" id="KW-0833">Ubl conjugation pathway</keyword>
<comment type="function">
    <text evidence="3">Might act as an E3 ubiquitin-protein ligase, or as part of E3 complex, which accepts ubiquitin from specific E2 ubiquitin-conjugating enzymes and then transfers it to substrates.</text>
</comment>
<organism evidence="17 18">
    <name type="scientific">Rhamnella rubrinervis</name>
    <dbReference type="NCBI Taxonomy" id="2594499"/>
    <lineage>
        <taxon>Eukaryota</taxon>
        <taxon>Viridiplantae</taxon>
        <taxon>Streptophyta</taxon>
        <taxon>Embryophyta</taxon>
        <taxon>Tracheophyta</taxon>
        <taxon>Spermatophyta</taxon>
        <taxon>Magnoliopsida</taxon>
        <taxon>eudicotyledons</taxon>
        <taxon>Gunneridae</taxon>
        <taxon>Pentapetalae</taxon>
        <taxon>rosids</taxon>
        <taxon>fabids</taxon>
        <taxon>Rosales</taxon>
        <taxon>Rhamnaceae</taxon>
        <taxon>rhamnoid group</taxon>
        <taxon>Rhamneae</taxon>
        <taxon>Rhamnella</taxon>
    </lineage>
</organism>
<keyword evidence="12" id="KW-0862">Zinc</keyword>
<evidence type="ECO:0000256" key="8">
    <source>
        <dbReference type="ARBA" id="ARBA00022723"/>
    </source>
</evidence>
<evidence type="ECO:0000256" key="4">
    <source>
        <dbReference type="ARBA" id="ARBA00004906"/>
    </source>
</evidence>
<dbReference type="PROSITE" id="PS01358">
    <property type="entry name" value="ZF_RANBP2_1"/>
    <property type="match status" value="1"/>
</dbReference>
<evidence type="ECO:0000256" key="3">
    <source>
        <dbReference type="ARBA" id="ARBA00003976"/>
    </source>
</evidence>
<comment type="cofactor">
    <cofactor evidence="2">
        <name>Zn(2+)</name>
        <dbReference type="ChEBI" id="CHEBI:29105"/>
    </cofactor>
</comment>
<dbReference type="GO" id="GO:0016567">
    <property type="term" value="P:protein ubiquitination"/>
    <property type="evidence" value="ECO:0007669"/>
    <property type="project" value="UniProtKB-UniPathway"/>
</dbReference>
<dbReference type="PROSITE" id="PS50089">
    <property type="entry name" value="ZF_RING_2"/>
    <property type="match status" value="1"/>
</dbReference>
<keyword evidence="7" id="KW-0808">Transferase</keyword>
<keyword evidence="8" id="KW-0479">Metal-binding</keyword>
<dbReference type="UniPathway" id="UPA00143"/>
<dbReference type="InterPro" id="IPR031127">
    <property type="entry name" value="E3_UB_ligase_RBR"/>
</dbReference>
<dbReference type="Pfam" id="PF21235">
    <property type="entry name" value="UBA_ARI1"/>
    <property type="match status" value="1"/>
</dbReference>
<dbReference type="EC" id="2.3.2.31" evidence="6"/>
<name>A0A8K0MHQ7_9ROSA</name>
<dbReference type="CDD" id="cd20346">
    <property type="entry name" value="BRcat_RBR_ANKIB1"/>
    <property type="match status" value="1"/>
</dbReference>
<dbReference type="OrthoDB" id="10009520at2759"/>
<dbReference type="PANTHER" id="PTHR11685">
    <property type="entry name" value="RBR FAMILY RING FINGER AND IBR DOMAIN-CONTAINING"/>
    <property type="match status" value="1"/>
</dbReference>
<keyword evidence="18" id="KW-1185">Reference proteome</keyword>
<dbReference type="SMART" id="SM00647">
    <property type="entry name" value="IBR"/>
    <property type="match status" value="2"/>
</dbReference>
<dbReference type="GO" id="GO:0061630">
    <property type="term" value="F:ubiquitin protein ligase activity"/>
    <property type="evidence" value="ECO:0007669"/>
    <property type="project" value="UniProtKB-EC"/>
</dbReference>
<evidence type="ECO:0000313" key="18">
    <source>
        <dbReference type="Proteomes" id="UP000796880"/>
    </source>
</evidence>
<dbReference type="InterPro" id="IPR013083">
    <property type="entry name" value="Znf_RING/FYVE/PHD"/>
</dbReference>
<feature type="domain" description="RING-type" evidence="16">
    <location>
        <begin position="101"/>
        <end position="305"/>
    </location>
</feature>
<evidence type="ECO:0000256" key="9">
    <source>
        <dbReference type="ARBA" id="ARBA00022737"/>
    </source>
</evidence>
<dbReference type="SUPFAM" id="SSF57850">
    <property type="entry name" value="RING/U-box"/>
    <property type="match status" value="3"/>
</dbReference>
<evidence type="ECO:0000256" key="2">
    <source>
        <dbReference type="ARBA" id="ARBA00001947"/>
    </source>
</evidence>
<protein>
    <recommendedName>
        <fullName evidence="6">RBR-type E3 ubiquitin transferase</fullName>
        <ecNumber evidence="6">2.3.2.31</ecNumber>
    </recommendedName>
</protein>
<evidence type="ECO:0000256" key="14">
    <source>
        <dbReference type="SAM" id="MobiDB-lite"/>
    </source>
</evidence>
<dbReference type="InterPro" id="IPR002867">
    <property type="entry name" value="IBR_dom"/>
</dbReference>
<dbReference type="InterPro" id="IPR001876">
    <property type="entry name" value="Znf_RanBP2"/>
</dbReference>
<keyword evidence="9" id="KW-0677">Repeat</keyword>
<dbReference type="AlphaFoldDB" id="A0A8K0MHQ7"/>